<dbReference type="EMBL" id="FWWU01000009">
    <property type="protein sequence ID" value="SMB93183.1"/>
    <property type="molecule type" value="Genomic_DNA"/>
</dbReference>
<proteinExistence type="predicted"/>
<dbReference type="Proteomes" id="UP000192582">
    <property type="component" value="Unassembled WGS sequence"/>
</dbReference>
<reference evidence="1 2" key="1">
    <citation type="submission" date="2017-04" db="EMBL/GenBank/DDBJ databases">
        <authorList>
            <person name="Afonso C.L."/>
            <person name="Miller P.J."/>
            <person name="Scott M.A."/>
            <person name="Spackman E."/>
            <person name="Goraichik I."/>
            <person name="Dimitrov K.M."/>
            <person name="Suarez D.L."/>
            <person name="Swayne D.E."/>
        </authorList>
    </citation>
    <scope>NUCLEOTIDE SEQUENCE [LARGE SCALE GENOMIC DNA]</scope>
    <source>
        <strain evidence="1 2">KR-140</strain>
    </source>
</reference>
<evidence type="ECO:0000313" key="1">
    <source>
        <dbReference type="EMBL" id="SMB93183.1"/>
    </source>
</evidence>
<evidence type="ECO:0000313" key="2">
    <source>
        <dbReference type="Proteomes" id="UP000192582"/>
    </source>
</evidence>
<dbReference type="AlphaFoldDB" id="A0A1W1VIS3"/>
<name>A0A1W1VIS3_9DEIO</name>
<protein>
    <submittedName>
        <fullName evidence="1">Uncharacterized protein</fullName>
    </submittedName>
</protein>
<organism evidence="1 2">
    <name type="scientific">Deinococcus hopiensis KR-140</name>
    <dbReference type="NCBI Taxonomy" id="695939"/>
    <lineage>
        <taxon>Bacteria</taxon>
        <taxon>Thermotogati</taxon>
        <taxon>Deinococcota</taxon>
        <taxon>Deinococci</taxon>
        <taxon>Deinococcales</taxon>
        <taxon>Deinococcaceae</taxon>
        <taxon>Deinococcus</taxon>
    </lineage>
</organism>
<accession>A0A1W1VIS3</accession>
<dbReference type="STRING" id="695939.SAMN00790413_01880"/>
<sequence length="77" mass="8233">MTAPAKLEADETSVVVDSRQLQDALNKPVDVIVRKVLAELYSSGPAKAVRDVHAARVGLADSARPAGEILRRLGKLK</sequence>
<gene>
    <name evidence="1" type="ORF">SAMN00790413_01880</name>
</gene>
<keyword evidence="2" id="KW-1185">Reference proteome</keyword>
<dbReference type="RefSeq" id="WP_139806934.1">
    <property type="nucleotide sequence ID" value="NZ_FWWU01000009.1"/>
</dbReference>